<dbReference type="AlphaFoldDB" id="A0A0S7Y292"/>
<dbReference type="PANTHER" id="PTHR33777:SF1">
    <property type="entry name" value="UPF0045 PROTEIN ECM15"/>
    <property type="match status" value="1"/>
</dbReference>
<protein>
    <recommendedName>
        <fullName evidence="2">Thiamine-binding protein domain-containing protein</fullName>
    </recommendedName>
</protein>
<dbReference type="GO" id="GO:0005829">
    <property type="term" value="C:cytosol"/>
    <property type="evidence" value="ECO:0007669"/>
    <property type="project" value="TreeGrafter"/>
</dbReference>
<feature type="domain" description="Thiamine-binding protein" evidence="2">
    <location>
        <begin position="5"/>
        <end position="94"/>
    </location>
</feature>
<dbReference type="InterPro" id="IPR029756">
    <property type="entry name" value="MTH1187/YkoF-like"/>
</dbReference>
<evidence type="ECO:0000259" key="2">
    <source>
        <dbReference type="Pfam" id="PF01910"/>
    </source>
</evidence>
<dbReference type="PANTHER" id="PTHR33777">
    <property type="entry name" value="UPF0045 PROTEIN ECM15"/>
    <property type="match status" value="1"/>
</dbReference>
<evidence type="ECO:0000313" key="4">
    <source>
        <dbReference type="Proteomes" id="UP000051861"/>
    </source>
</evidence>
<reference evidence="3 4" key="1">
    <citation type="journal article" date="2015" name="Microbiome">
        <title>Genomic resolution of linkages in carbon, nitrogen, and sulfur cycling among widespread estuary sediment bacteria.</title>
        <authorList>
            <person name="Baker B.J."/>
            <person name="Lazar C.S."/>
            <person name="Teske A.P."/>
            <person name="Dick G.J."/>
        </authorList>
    </citation>
    <scope>NUCLEOTIDE SEQUENCE [LARGE SCALE GENOMIC DNA]</scope>
    <source>
        <strain evidence="3">DG_54_3</strain>
    </source>
</reference>
<proteinExistence type="inferred from homology"/>
<accession>A0A0S7Y292</accession>
<evidence type="ECO:0000256" key="1">
    <source>
        <dbReference type="ARBA" id="ARBA00010272"/>
    </source>
</evidence>
<dbReference type="NCBIfam" id="TIGR00106">
    <property type="entry name" value="MTH1187 family thiamine-binding protein"/>
    <property type="match status" value="1"/>
</dbReference>
<name>A0A0S7Y292_UNCSA</name>
<dbReference type="Pfam" id="PF01910">
    <property type="entry name" value="Thiamine_BP"/>
    <property type="match status" value="1"/>
</dbReference>
<dbReference type="InterPro" id="IPR002767">
    <property type="entry name" value="Thiamine_BP"/>
</dbReference>
<gene>
    <name evidence="3" type="ORF">AMJ44_05185</name>
</gene>
<comment type="similarity">
    <text evidence="1">Belongs to the UPF0045 family.</text>
</comment>
<dbReference type="Proteomes" id="UP000051861">
    <property type="component" value="Unassembled WGS sequence"/>
</dbReference>
<sequence>MAILEISIVPVGTGSTSVSKYVASALKLLENKGMKYELSSMGTVIEGELVELLNTAREMHESCFKESVKRVVTTIKIDDRMDKPLSIEGKKASVYKKI</sequence>
<dbReference type="EMBL" id="LIZX01000037">
    <property type="protein sequence ID" value="KPJ68882.1"/>
    <property type="molecule type" value="Genomic_DNA"/>
</dbReference>
<organism evidence="3 4">
    <name type="scientific">candidate division WOR-1 bacterium DG_54_3</name>
    <dbReference type="NCBI Taxonomy" id="1703775"/>
    <lineage>
        <taxon>Bacteria</taxon>
        <taxon>Bacillati</taxon>
        <taxon>Saganbacteria</taxon>
    </lineage>
</organism>
<evidence type="ECO:0000313" key="3">
    <source>
        <dbReference type="EMBL" id="KPJ68882.1"/>
    </source>
</evidence>
<dbReference type="SUPFAM" id="SSF89957">
    <property type="entry name" value="MTH1187/YkoF-like"/>
    <property type="match status" value="1"/>
</dbReference>
<comment type="caution">
    <text evidence="3">The sequence shown here is derived from an EMBL/GenBank/DDBJ whole genome shotgun (WGS) entry which is preliminary data.</text>
</comment>
<dbReference type="Gene3D" id="3.30.70.930">
    <property type="match status" value="1"/>
</dbReference>
<dbReference type="InterPro" id="IPR051614">
    <property type="entry name" value="UPF0045_domain"/>
</dbReference>